<dbReference type="Gene3D" id="3.30.70.1990">
    <property type="match status" value="1"/>
</dbReference>
<dbReference type="Pfam" id="PF01593">
    <property type="entry name" value="Amino_oxidase"/>
    <property type="match status" value="1"/>
</dbReference>
<feature type="domain" description="Amine oxidase" evidence="1">
    <location>
        <begin position="11"/>
        <end position="270"/>
    </location>
</feature>
<reference evidence="2" key="1">
    <citation type="submission" date="2019-10" db="EMBL/GenBank/DDBJ databases">
        <authorList>
            <consortium name="Genoscope - CEA"/>
            <person name="William W."/>
        </authorList>
    </citation>
    <scope>NUCLEOTIDE SEQUENCE [LARGE SCALE GENOMIC DNA]</scope>
    <source>
        <strain evidence="2">BBR_PRJEB10994</strain>
    </source>
</reference>
<dbReference type="GO" id="GO:0016491">
    <property type="term" value="F:oxidoreductase activity"/>
    <property type="evidence" value="ECO:0007669"/>
    <property type="project" value="InterPro"/>
</dbReference>
<gene>
    <name evidence="2" type="ORF">PL9631_720005</name>
</gene>
<evidence type="ECO:0000259" key="1">
    <source>
        <dbReference type="Pfam" id="PF01593"/>
    </source>
</evidence>
<dbReference type="OrthoDB" id="580878at2"/>
<dbReference type="EMBL" id="CZCS02000215">
    <property type="protein sequence ID" value="VXD23320.1"/>
    <property type="molecule type" value="Genomic_DNA"/>
</dbReference>
<proteinExistence type="predicted"/>
<organism evidence="2 3">
    <name type="scientific">Planktothrix paucivesiculata PCC 9631</name>
    <dbReference type="NCBI Taxonomy" id="671071"/>
    <lineage>
        <taxon>Bacteria</taxon>
        <taxon>Bacillati</taxon>
        <taxon>Cyanobacteriota</taxon>
        <taxon>Cyanophyceae</taxon>
        <taxon>Oscillatoriophycideae</taxon>
        <taxon>Oscillatoriales</taxon>
        <taxon>Microcoleaceae</taxon>
        <taxon>Planktothrix</taxon>
    </lineage>
</organism>
<dbReference type="Gene3D" id="3.50.50.60">
    <property type="entry name" value="FAD/NAD(P)-binding domain"/>
    <property type="match status" value="1"/>
</dbReference>
<name>A0A7Z9BVH5_9CYAN</name>
<dbReference type="SUPFAM" id="SSF51905">
    <property type="entry name" value="FAD/NAD(P)-binding domain"/>
    <property type="match status" value="1"/>
</dbReference>
<dbReference type="InterPro" id="IPR002937">
    <property type="entry name" value="Amino_oxidase"/>
</dbReference>
<keyword evidence="3" id="KW-1185">Reference proteome</keyword>
<dbReference type="PRINTS" id="PR00419">
    <property type="entry name" value="ADXRDTASE"/>
</dbReference>
<dbReference type="RefSeq" id="WP_083621226.1">
    <property type="nucleotide sequence ID" value="NZ_LR735017.1"/>
</dbReference>
<dbReference type="PANTHER" id="PTHR42923">
    <property type="entry name" value="PROTOPORPHYRINOGEN OXIDASE"/>
    <property type="match status" value="1"/>
</dbReference>
<evidence type="ECO:0000313" key="2">
    <source>
        <dbReference type="EMBL" id="VXD23320.1"/>
    </source>
</evidence>
<dbReference type="Proteomes" id="UP000182190">
    <property type="component" value="Unassembled WGS sequence"/>
</dbReference>
<comment type="caution">
    <text evidence="2">The sequence shown here is derived from an EMBL/GenBank/DDBJ whole genome shotgun (WGS) entry which is preliminary data.</text>
</comment>
<evidence type="ECO:0000313" key="3">
    <source>
        <dbReference type="Proteomes" id="UP000182190"/>
    </source>
</evidence>
<dbReference type="InterPro" id="IPR050464">
    <property type="entry name" value="Zeta_carotene_desat/Oxidored"/>
</dbReference>
<accession>A0A7Z9BVH5</accession>
<sequence length="410" mass="46872">MKIAIIGGGASGMVTAYLLDQKGYHVTVFEKQPILGGHIRTLNKNIQPNNSDCHDILEGGVLEFPVNFYNFLNLMKELEVELEPVNVSSGLFLQDGRHFLSGGMIQKNFTGIQRIIEYIRIDTLYARSAGLWLTTRFAQNLDFYNQPLSQYLKRQCIRNCWLKLLTMYSYSTPFQLIDDFPAELVIPALRDYIFINWVRIKGGVYSYIEKILQRFRGQLFLNIEIAKISRETDHVTIELSDGSVQTFDHIVFATPPDQVMALLADPTNAEIKRFSAWQKNAATTVMHTDTSMYARYRIKEFSEFDFFETESGWGYNAYLNQLCGLSSSCQYSLAFNLDSLIAKDKIIHIQQHHTPLYNVEAFRYRDEIVSTNGENNTYYVGAYLGDGLHEGAITSAIRVVQLLTGFGYHL</sequence>
<dbReference type="PANTHER" id="PTHR42923:SF17">
    <property type="entry name" value="AMINE OXIDASE DOMAIN-CONTAINING PROTEIN"/>
    <property type="match status" value="1"/>
</dbReference>
<dbReference type="InterPro" id="IPR036188">
    <property type="entry name" value="FAD/NAD-bd_sf"/>
</dbReference>
<dbReference type="Gene3D" id="1.10.405.20">
    <property type="match status" value="1"/>
</dbReference>
<dbReference type="AlphaFoldDB" id="A0A7Z9BVH5"/>
<protein>
    <submittedName>
        <fullName evidence="2">Amine oxidase, flavin-containing</fullName>
    </submittedName>
</protein>